<name>A0A1M4RV98_9ACTO</name>
<dbReference type="GO" id="GO:0016020">
    <property type="term" value="C:membrane"/>
    <property type="evidence" value="ECO:0007669"/>
    <property type="project" value="UniProtKB-SubCell"/>
</dbReference>
<gene>
    <name evidence="5" type="ORF">ACGLYG10_0112</name>
</gene>
<protein>
    <submittedName>
        <fullName evidence="5">Doxx</fullName>
    </submittedName>
</protein>
<sequence>MGGMDLLRIVARPALAAPFIVDGIDALARPKRHAEKFEKVQPVLEKAGLPPVLHSDAELLTRISGVVSVVAGLGLATGRAPRTCAAVLATLNIPLTLVNNPVWAVKGQDARKQAMSGLMRSAAIGAGLALSAADREGRPSLAWRRENRRQVQAAIAAAEAQVRAQYEPTQSA</sequence>
<evidence type="ECO:0000256" key="3">
    <source>
        <dbReference type="ARBA" id="ARBA00022989"/>
    </source>
</evidence>
<keyword evidence="6" id="KW-1185">Reference proteome</keyword>
<dbReference type="Pfam" id="PF07681">
    <property type="entry name" value="DoxX"/>
    <property type="match status" value="1"/>
</dbReference>
<accession>A0A1M4RV98</accession>
<keyword evidence="2" id="KW-0812">Transmembrane</keyword>
<keyword evidence="4" id="KW-0472">Membrane</keyword>
<evidence type="ECO:0000256" key="1">
    <source>
        <dbReference type="ARBA" id="ARBA00004141"/>
    </source>
</evidence>
<keyword evidence="3" id="KW-1133">Transmembrane helix</keyword>
<dbReference type="Proteomes" id="UP000184291">
    <property type="component" value="Unassembled WGS sequence"/>
</dbReference>
<dbReference type="InterPro" id="IPR032808">
    <property type="entry name" value="DoxX"/>
</dbReference>
<evidence type="ECO:0000256" key="2">
    <source>
        <dbReference type="ARBA" id="ARBA00022692"/>
    </source>
</evidence>
<evidence type="ECO:0000313" key="5">
    <source>
        <dbReference type="EMBL" id="SHE23914.1"/>
    </source>
</evidence>
<comment type="subcellular location">
    <subcellularLocation>
        <location evidence="1">Membrane</location>
        <topology evidence="1">Multi-pass membrane protein</topology>
    </subcellularLocation>
</comment>
<evidence type="ECO:0000256" key="4">
    <source>
        <dbReference type="ARBA" id="ARBA00023136"/>
    </source>
</evidence>
<organism evidence="5 6">
    <name type="scientific">Actinomyces glycerinitolerans</name>
    <dbReference type="NCBI Taxonomy" id="1892869"/>
    <lineage>
        <taxon>Bacteria</taxon>
        <taxon>Bacillati</taxon>
        <taxon>Actinomycetota</taxon>
        <taxon>Actinomycetes</taxon>
        <taxon>Actinomycetales</taxon>
        <taxon>Actinomycetaceae</taxon>
        <taxon>Actinomyces</taxon>
    </lineage>
</organism>
<proteinExistence type="predicted"/>
<dbReference type="EMBL" id="FQTT01000001">
    <property type="protein sequence ID" value="SHE23914.1"/>
    <property type="molecule type" value="Genomic_DNA"/>
</dbReference>
<reference evidence="6" key="1">
    <citation type="submission" date="2016-09" db="EMBL/GenBank/DDBJ databases">
        <authorList>
            <person name="Strepis N."/>
        </authorList>
    </citation>
    <scope>NUCLEOTIDE SEQUENCE [LARGE SCALE GENOMIC DNA]</scope>
</reference>
<dbReference type="STRING" id="1892869.ACGLYG10_0112"/>
<dbReference type="AlphaFoldDB" id="A0A1M4RV98"/>
<evidence type="ECO:0000313" key="6">
    <source>
        <dbReference type="Proteomes" id="UP000184291"/>
    </source>
</evidence>